<keyword evidence="2 5" id="KW-0812">Transmembrane</keyword>
<dbReference type="AlphaFoldDB" id="A0A381Q5Z3"/>
<dbReference type="Pfam" id="PF01040">
    <property type="entry name" value="UbiA"/>
    <property type="match status" value="1"/>
</dbReference>
<dbReference type="InterPro" id="IPR044878">
    <property type="entry name" value="UbiA_sf"/>
</dbReference>
<feature type="transmembrane region" description="Helical" evidence="5">
    <location>
        <begin position="389"/>
        <end position="408"/>
    </location>
</feature>
<feature type="non-terminal residue" evidence="6">
    <location>
        <position position="1"/>
    </location>
</feature>
<evidence type="ECO:0000256" key="4">
    <source>
        <dbReference type="ARBA" id="ARBA00023136"/>
    </source>
</evidence>
<evidence type="ECO:0000256" key="2">
    <source>
        <dbReference type="ARBA" id="ARBA00022692"/>
    </source>
</evidence>
<sequence length="429" mass="48754">MLLLIRKNFIYLLLIPVWLVRGRPYLKQQVAQRIDMQLDHLPVNQEFYCFLKQEKDRGRPITLISASNQKLVSKVGSHFQLFDNTFGTCDQVNLKAENKLKKIRELNKGAFAYAGNSSADLPIWSHAQEVVMVNCHESMARRLHEDNATVLRFDTPAPIPQKLWQAMRPHQWLKNLLLFVPLLLAHRINEPIFLFQATVGFLSFSLCASGVYLLNDMLDLNSDRQHHSKHTRPFASGELSLSVGFLAVPALLLSAFAVGYLLPRSFLEILMLYWVFTSFYSFFLKRLFLIDVVTLAILYTMRLVAGAAAVSISTTIFLIAFSLFLFLGLGMMKRVTELVNLEKSNKTDTEGRAYSGKHIGLLSVIGGSSSFFAVLTFALYTTALDTTRLYSSPTVLWLICPLLFYLLVRIWKQSREGKLDEDPVLFAIT</sequence>
<keyword evidence="4 5" id="KW-0472">Membrane</keyword>
<evidence type="ECO:0000256" key="1">
    <source>
        <dbReference type="ARBA" id="ARBA00004141"/>
    </source>
</evidence>
<feature type="transmembrane region" description="Helical" evidence="5">
    <location>
        <begin position="274"/>
        <end position="299"/>
    </location>
</feature>
<dbReference type="InterPro" id="IPR000537">
    <property type="entry name" value="UbiA_prenyltransferase"/>
</dbReference>
<gene>
    <name evidence="6" type="ORF">METZ01_LOCUS26643</name>
</gene>
<feature type="transmembrane region" description="Helical" evidence="5">
    <location>
        <begin position="305"/>
        <end position="327"/>
    </location>
</feature>
<feature type="transmembrane region" description="Helical" evidence="5">
    <location>
        <begin position="239"/>
        <end position="262"/>
    </location>
</feature>
<accession>A0A381Q5Z3</accession>
<dbReference type="GO" id="GO:0016020">
    <property type="term" value="C:membrane"/>
    <property type="evidence" value="ECO:0007669"/>
    <property type="project" value="UniProtKB-SubCell"/>
</dbReference>
<organism evidence="6">
    <name type="scientific">marine metagenome</name>
    <dbReference type="NCBI Taxonomy" id="408172"/>
    <lineage>
        <taxon>unclassified sequences</taxon>
        <taxon>metagenomes</taxon>
        <taxon>ecological metagenomes</taxon>
    </lineage>
</organism>
<proteinExistence type="predicted"/>
<protein>
    <recommendedName>
        <fullName evidence="7">UbiA prenyltransferase family protein</fullName>
    </recommendedName>
</protein>
<evidence type="ECO:0000256" key="3">
    <source>
        <dbReference type="ARBA" id="ARBA00022989"/>
    </source>
</evidence>
<feature type="transmembrane region" description="Helical" evidence="5">
    <location>
        <begin position="359"/>
        <end position="383"/>
    </location>
</feature>
<dbReference type="InterPro" id="IPR036412">
    <property type="entry name" value="HAD-like_sf"/>
</dbReference>
<dbReference type="CDD" id="cd13963">
    <property type="entry name" value="PT_UbiA_2"/>
    <property type="match status" value="1"/>
</dbReference>
<reference evidence="6" key="1">
    <citation type="submission" date="2018-05" db="EMBL/GenBank/DDBJ databases">
        <authorList>
            <person name="Lanie J.A."/>
            <person name="Ng W.-L."/>
            <person name="Kazmierczak K.M."/>
            <person name="Andrzejewski T.M."/>
            <person name="Davidsen T.M."/>
            <person name="Wayne K.J."/>
            <person name="Tettelin H."/>
            <person name="Glass J.I."/>
            <person name="Rusch D."/>
            <person name="Podicherti R."/>
            <person name="Tsui H.-C.T."/>
            <person name="Winkler M.E."/>
        </authorList>
    </citation>
    <scope>NUCLEOTIDE SEQUENCE</scope>
</reference>
<dbReference type="GO" id="GO:0016765">
    <property type="term" value="F:transferase activity, transferring alkyl or aryl (other than methyl) groups"/>
    <property type="evidence" value="ECO:0007669"/>
    <property type="project" value="InterPro"/>
</dbReference>
<dbReference type="Gene3D" id="1.10.357.140">
    <property type="entry name" value="UbiA prenyltransferase"/>
    <property type="match status" value="1"/>
</dbReference>
<dbReference type="Gene3D" id="3.40.50.1000">
    <property type="entry name" value="HAD superfamily/HAD-like"/>
    <property type="match status" value="1"/>
</dbReference>
<evidence type="ECO:0000313" key="6">
    <source>
        <dbReference type="EMBL" id="SUZ73789.1"/>
    </source>
</evidence>
<feature type="transmembrane region" description="Helical" evidence="5">
    <location>
        <begin position="192"/>
        <end position="214"/>
    </location>
</feature>
<name>A0A381Q5Z3_9ZZZZ</name>
<feature type="non-terminal residue" evidence="6">
    <location>
        <position position="429"/>
    </location>
</feature>
<dbReference type="SUPFAM" id="SSF56784">
    <property type="entry name" value="HAD-like"/>
    <property type="match status" value="1"/>
</dbReference>
<comment type="subcellular location">
    <subcellularLocation>
        <location evidence="1">Membrane</location>
        <topology evidence="1">Multi-pass membrane protein</topology>
    </subcellularLocation>
</comment>
<keyword evidence="3 5" id="KW-1133">Transmembrane helix</keyword>
<evidence type="ECO:0008006" key="7">
    <source>
        <dbReference type="Google" id="ProtNLM"/>
    </source>
</evidence>
<dbReference type="InterPro" id="IPR023214">
    <property type="entry name" value="HAD_sf"/>
</dbReference>
<dbReference type="EMBL" id="UINC01001190">
    <property type="protein sequence ID" value="SUZ73789.1"/>
    <property type="molecule type" value="Genomic_DNA"/>
</dbReference>
<evidence type="ECO:0000256" key="5">
    <source>
        <dbReference type="SAM" id="Phobius"/>
    </source>
</evidence>
<dbReference type="NCBIfam" id="NF006088">
    <property type="entry name" value="PRK08238.1"/>
    <property type="match status" value="1"/>
</dbReference>